<comment type="caution">
    <text evidence="1">The sequence shown here is derived from an EMBL/GenBank/DDBJ whole genome shotgun (WGS) entry which is preliminary data.</text>
</comment>
<dbReference type="SUPFAM" id="SSF53137">
    <property type="entry name" value="Translational machinery components"/>
    <property type="match status" value="1"/>
</dbReference>
<dbReference type="Gene3D" id="3.30.420.60">
    <property type="entry name" value="eRF1 domain 2"/>
    <property type="match status" value="1"/>
</dbReference>
<accession>A0A4R5CR27</accession>
<gene>
    <name evidence="1" type="ORF">E0F98_12615</name>
</gene>
<reference evidence="1 2" key="1">
    <citation type="submission" date="2019-03" db="EMBL/GenBank/DDBJ databases">
        <title>Flavobacterium TSA-D2 sp. nov., isolated from arctic soil.</title>
        <authorList>
            <person name="Chaudhary D.K."/>
        </authorList>
    </citation>
    <scope>NUCLEOTIDE SEQUENCE [LARGE SCALE GENOMIC DNA]</scope>
    <source>
        <strain evidence="1 2">TSA-D2</strain>
    </source>
</reference>
<sequence>MKRAKKLGIWMDHSIAYLMEFTNNPFEIRTIESEFPENKKELNFDKGANPSINTDKHILYAYYNKIGEAIKNYKQIVLFGPTDAKVELFDVLSEDHRFVKIKVEIKETDKMNLHQQHEFISKYFAKN</sequence>
<protein>
    <submittedName>
        <fullName evidence="1">Uncharacterized protein</fullName>
    </submittedName>
</protein>
<name>A0A4R5CR27_9FLAO</name>
<evidence type="ECO:0000313" key="2">
    <source>
        <dbReference type="Proteomes" id="UP000294597"/>
    </source>
</evidence>
<keyword evidence="2" id="KW-1185">Reference proteome</keyword>
<dbReference type="InterPro" id="IPR042226">
    <property type="entry name" value="eFR1_2_sf"/>
</dbReference>
<organism evidence="1 2">
    <name type="scientific">Flavobacterium hiemivividum</name>
    <dbReference type="NCBI Taxonomy" id="2541734"/>
    <lineage>
        <taxon>Bacteria</taxon>
        <taxon>Pseudomonadati</taxon>
        <taxon>Bacteroidota</taxon>
        <taxon>Flavobacteriia</taxon>
        <taxon>Flavobacteriales</taxon>
        <taxon>Flavobacteriaceae</taxon>
        <taxon>Flavobacterium</taxon>
    </lineage>
</organism>
<proteinExistence type="predicted"/>
<dbReference type="EMBL" id="SMFO01000010">
    <property type="protein sequence ID" value="TDE02646.1"/>
    <property type="molecule type" value="Genomic_DNA"/>
</dbReference>
<evidence type="ECO:0000313" key="1">
    <source>
        <dbReference type="EMBL" id="TDE02646.1"/>
    </source>
</evidence>
<dbReference type="RefSeq" id="WP_132112015.1">
    <property type="nucleotide sequence ID" value="NZ_SMFO01000010.1"/>
</dbReference>
<dbReference type="Proteomes" id="UP000294597">
    <property type="component" value="Unassembled WGS sequence"/>
</dbReference>
<dbReference type="AlphaFoldDB" id="A0A4R5CR27"/>